<keyword evidence="2" id="KW-1185">Reference proteome</keyword>
<gene>
    <name evidence="1" type="ORF">Pfra01_000092000</name>
</gene>
<dbReference type="Proteomes" id="UP001165121">
    <property type="component" value="Unassembled WGS sequence"/>
</dbReference>
<reference evidence="1" key="1">
    <citation type="submission" date="2023-04" db="EMBL/GenBank/DDBJ databases">
        <title>Phytophthora fragariaefolia NBRC 109709.</title>
        <authorList>
            <person name="Ichikawa N."/>
            <person name="Sato H."/>
            <person name="Tonouchi N."/>
        </authorList>
    </citation>
    <scope>NUCLEOTIDE SEQUENCE</scope>
    <source>
        <strain evidence="1">NBRC 109709</strain>
    </source>
</reference>
<organism evidence="1 2">
    <name type="scientific">Phytophthora fragariaefolia</name>
    <dbReference type="NCBI Taxonomy" id="1490495"/>
    <lineage>
        <taxon>Eukaryota</taxon>
        <taxon>Sar</taxon>
        <taxon>Stramenopiles</taxon>
        <taxon>Oomycota</taxon>
        <taxon>Peronosporomycetes</taxon>
        <taxon>Peronosporales</taxon>
        <taxon>Peronosporaceae</taxon>
        <taxon>Phytophthora</taxon>
    </lineage>
</organism>
<evidence type="ECO:0000313" key="2">
    <source>
        <dbReference type="Proteomes" id="UP001165121"/>
    </source>
</evidence>
<protein>
    <submittedName>
        <fullName evidence="1">Unnamed protein product</fullName>
    </submittedName>
</protein>
<proteinExistence type="predicted"/>
<sequence length="110" mass="12640">MAYREPYDKARIFEPIAILEIISQQLLTSQTKCSRSHITLTNAQRLQICRQRKENSSITQTEVSDWAYNVHTPTIASNYNPKSQKQKKHTEELSTELLATRPTAKCAFLS</sequence>
<comment type="caution">
    <text evidence="1">The sequence shown here is derived from an EMBL/GenBank/DDBJ whole genome shotgun (WGS) entry which is preliminary data.</text>
</comment>
<dbReference type="EMBL" id="BSXT01000075">
    <property type="protein sequence ID" value="GMF16731.1"/>
    <property type="molecule type" value="Genomic_DNA"/>
</dbReference>
<dbReference type="AlphaFoldDB" id="A0A9W6TNB9"/>
<accession>A0A9W6TNB9</accession>
<name>A0A9W6TNB9_9STRA</name>
<evidence type="ECO:0000313" key="1">
    <source>
        <dbReference type="EMBL" id="GMF16731.1"/>
    </source>
</evidence>